<keyword evidence="1" id="KW-0472">Membrane</keyword>
<organism evidence="2">
    <name type="scientific">Rhizophora mucronata</name>
    <name type="common">Asiatic mangrove</name>
    <dbReference type="NCBI Taxonomy" id="61149"/>
    <lineage>
        <taxon>Eukaryota</taxon>
        <taxon>Viridiplantae</taxon>
        <taxon>Streptophyta</taxon>
        <taxon>Embryophyta</taxon>
        <taxon>Tracheophyta</taxon>
        <taxon>Spermatophyta</taxon>
        <taxon>Magnoliopsida</taxon>
        <taxon>eudicotyledons</taxon>
        <taxon>Gunneridae</taxon>
        <taxon>Pentapetalae</taxon>
        <taxon>rosids</taxon>
        <taxon>fabids</taxon>
        <taxon>Malpighiales</taxon>
        <taxon>Rhizophoraceae</taxon>
        <taxon>Rhizophora</taxon>
    </lineage>
</organism>
<proteinExistence type="predicted"/>
<name>A0A2P2R2H3_RHIMU</name>
<feature type="transmembrane region" description="Helical" evidence="1">
    <location>
        <begin position="21"/>
        <end position="38"/>
    </location>
</feature>
<evidence type="ECO:0000313" key="2">
    <source>
        <dbReference type="EMBL" id="MBX73453.1"/>
    </source>
</evidence>
<accession>A0A2P2R2H3</accession>
<sequence length="40" mass="4592">MMTVYLLVTIIMRSKKKNKKGAAFLMKVFLSSLSMLVQKI</sequence>
<evidence type="ECO:0000256" key="1">
    <source>
        <dbReference type="SAM" id="Phobius"/>
    </source>
</evidence>
<keyword evidence="1" id="KW-0812">Transmembrane</keyword>
<protein>
    <submittedName>
        <fullName evidence="2">Uncharacterized protein</fullName>
    </submittedName>
</protein>
<dbReference type="EMBL" id="GGEC01092969">
    <property type="protein sequence ID" value="MBX73453.1"/>
    <property type="molecule type" value="Transcribed_RNA"/>
</dbReference>
<dbReference type="AlphaFoldDB" id="A0A2P2R2H3"/>
<keyword evidence="1" id="KW-1133">Transmembrane helix</keyword>
<reference evidence="2" key="1">
    <citation type="submission" date="2018-02" db="EMBL/GenBank/DDBJ databases">
        <title>Rhizophora mucronata_Transcriptome.</title>
        <authorList>
            <person name="Meera S.P."/>
            <person name="Sreeshan A."/>
            <person name="Augustine A."/>
        </authorList>
    </citation>
    <scope>NUCLEOTIDE SEQUENCE</scope>
    <source>
        <tissue evidence="2">Leaf</tissue>
    </source>
</reference>